<feature type="region of interest" description="Disordered" evidence="7">
    <location>
        <begin position="543"/>
        <end position="592"/>
    </location>
</feature>
<feature type="region of interest" description="Disordered" evidence="7">
    <location>
        <begin position="662"/>
        <end position="682"/>
    </location>
</feature>
<feature type="compositionally biased region" description="Low complexity" evidence="7">
    <location>
        <begin position="128"/>
        <end position="155"/>
    </location>
</feature>
<evidence type="ECO:0000256" key="5">
    <source>
        <dbReference type="ARBA" id="ARBA00023204"/>
    </source>
</evidence>
<feature type="compositionally biased region" description="Low complexity" evidence="7">
    <location>
        <begin position="166"/>
        <end position="189"/>
    </location>
</feature>
<feature type="region of interest" description="Disordered" evidence="7">
    <location>
        <begin position="814"/>
        <end position="889"/>
    </location>
</feature>
<dbReference type="PANTHER" id="PTHR15272">
    <property type="entry name" value="CHROMATIN ASSEMBLY FACTOR 1 SUBUNIT A CAF-1 SUBUNIT A"/>
    <property type="match status" value="1"/>
</dbReference>
<evidence type="ECO:0000259" key="9">
    <source>
        <dbReference type="Pfam" id="PF12253"/>
    </source>
</evidence>
<dbReference type="AlphaFoldDB" id="A0AAD4DBM2"/>
<sequence>MPPKSSSPTMSKTLSAFFTKAETTSPINTPPATLPAESIAVEPAQPTESTAIAKAPTPKKRASRAKKTKETTDNETATSTITTTATTATPKSPTKARKTAGKKETLEAVLIPDFDVPSKKGSKKGRELSAQTTSTTTAAASSDLATTATDPVPKSSPKKKVANAVDSDSSGTLSPPPLGSSDGSPTTPTAKEAPKSPNKATTSSSSNTSANATSSTTTAAVGSSSSSSSNMSKVNKIDTASMFKVRSGKASFTENKLKFSAHPSSIADLCKFHEYRERLQEAMDFSQFTGVKLESDYVEITCIPQEHYGLIAKLVEESDLPLSELASGLKPTLCPIGFDAFAEFSASGEASSMDVDSTMEDVEATQSSTITTPCKRAATTVSLAAITEAIQAVAQRVNYGVPLVNLPGQAFVTPPNLSVFRWEVQDIDQYFPSDMKAAVVRRRTKRMEASAALTAWFLGLDTKQQEDLAPPPVHPVIASEALLGVETGRVALGGAEGMDVDKEMTVGPDGTTRPGVVLLEGQPIVEAAVDPAVLELKLKEAENKKKEAEAKEERRLEKERKMAEKQHEKSMKEAERLQKEEAKKKKAEEDKLKQDQRAKMFVGFFKNTTPAADKKDAAQTINGTDCSAPPLVGRFHPFHVKKNTTLAPINRFVSEPHSDTIDKELGLSKSNDFDREEDMQNEDRDTDMMDVDMEAAPSLDTRTAKTTLSSLFSRTGRTVGSDTSRPRTKKRLPQGARDMSVADVIQSGLLLQEDQDAEDVSSVLTWKDIPALRMRLLQFAENYRPAYYGTWSKRSKNVTGRRILGKDTELVDYDFDSEAEWEEDEEGEECKTDDDDDDAEELGSEQEEEDDWLVPEGYLSDDEGLDAGDEGGGGSTSEMSHKKSKDLRRPTLAHTAPVIVGPVFEITLGEVSTYPALEAYHIEFLGDYGVGMEMYYATETNNSSSLAPILPVDISV</sequence>
<feature type="compositionally biased region" description="Polar residues" evidence="7">
    <location>
        <begin position="714"/>
        <end position="723"/>
    </location>
</feature>
<feature type="region of interest" description="Disordered" evidence="7">
    <location>
        <begin position="714"/>
        <end position="738"/>
    </location>
</feature>
<evidence type="ECO:0000256" key="3">
    <source>
        <dbReference type="ARBA" id="ARBA00022763"/>
    </source>
</evidence>
<evidence type="ECO:0000256" key="2">
    <source>
        <dbReference type="ARBA" id="ARBA00022705"/>
    </source>
</evidence>
<feature type="domain" description="Chromatin assembly factor 1 p150 subunit acidic region" evidence="8">
    <location>
        <begin position="538"/>
        <end position="644"/>
    </location>
</feature>
<dbReference type="Proteomes" id="UP001194580">
    <property type="component" value="Unassembled WGS sequence"/>
</dbReference>
<dbReference type="GO" id="GO:0006334">
    <property type="term" value="P:nucleosome assembly"/>
    <property type="evidence" value="ECO:0007669"/>
    <property type="project" value="TreeGrafter"/>
</dbReference>
<dbReference type="GO" id="GO:0006260">
    <property type="term" value="P:DNA replication"/>
    <property type="evidence" value="ECO:0007669"/>
    <property type="project" value="UniProtKB-KW"/>
</dbReference>
<feature type="compositionally biased region" description="Low complexity" evidence="7">
    <location>
        <begin position="200"/>
        <end position="232"/>
    </location>
</feature>
<evidence type="ECO:0000256" key="4">
    <source>
        <dbReference type="ARBA" id="ARBA00023186"/>
    </source>
</evidence>
<feature type="compositionally biased region" description="Low complexity" evidence="7">
    <location>
        <begin position="74"/>
        <end position="93"/>
    </location>
</feature>
<keyword evidence="4" id="KW-0143">Chaperone</keyword>
<evidence type="ECO:0000313" key="10">
    <source>
        <dbReference type="EMBL" id="KAG0273511.1"/>
    </source>
</evidence>
<protein>
    <submittedName>
        <fullName evidence="10">Chromatin assembly factor 1, subunit A</fullName>
    </submittedName>
</protein>
<feature type="compositionally biased region" description="Acidic residues" evidence="7">
    <location>
        <begin position="814"/>
        <end position="869"/>
    </location>
</feature>
<feature type="region of interest" description="Disordered" evidence="7">
    <location>
        <begin position="1"/>
        <end position="233"/>
    </location>
</feature>
<keyword evidence="2" id="KW-0235">DNA replication</keyword>
<feature type="domain" description="Chromatin assembly factor 1 subunit A dimerization" evidence="9">
    <location>
        <begin position="775"/>
        <end position="845"/>
    </location>
</feature>
<dbReference type="Pfam" id="PF12253">
    <property type="entry name" value="CAF1A_dimeriz"/>
    <property type="match status" value="1"/>
</dbReference>
<dbReference type="GO" id="GO:0033186">
    <property type="term" value="C:CAF-1 complex"/>
    <property type="evidence" value="ECO:0007669"/>
    <property type="project" value="TreeGrafter"/>
</dbReference>
<keyword evidence="3" id="KW-0227">DNA damage</keyword>
<keyword evidence="11" id="KW-1185">Reference proteome</keyword>
<comment type="subcellular location">
    <subcellularLocation>
        <location evidence="1">Nucleus</location>
    </subcellularLocation>
</comment>
<dbReference type="EMBL" id="JAAAIL010000735">
    <property type="protein sequence ID" value="KAG0273511.1"/>
    <property type="molecule type" value="Genomic_DNA"/>
</dbReference>
<feature type="compositionally biased region" description="Low complexity" evidence="7">
    <location>
        <begin position="1"/>
        <end position="13"/>
    </location>
</feature>
<evidence type="ECO:0000256" key="7">
    <source>
        <dbReference type="SAM" id="MobiDB-lite"/>
    </source>
</evidence>
<keyword evidence="5" id="KW-0234">DNA repair</keyword>
<dbReference type="InterPro" id="IPR021644">
    <property type="entry name" value="CAF-1_p150_acidic"/>
</dbReference>
<evidence type="ECO:0000313" key="11">
    <source>
        <dbReference type="Proteomes" id="UP001194580"/>
    </source>
</evidence>
<feature type="compositionally biased region" description="Basic residues" evidence="7">
    <location>
        <begin position="57"/>
        <end position="67"/>
    </location>
</feature>
<name>A0AAD4DBM2_9FUNG</name>
<evidence type="ECO:0000256" key="6">
    <source>
        <dbReference type="ARBA" id="ARBA00023242"/>
    </source>
</evidence>
<organism evidence="10 11">
    <name type="scientific">Linnemannia exigua</name>
    <dbReference type="NCBI Taxonomy" id="604196"/>
    <lineage>
        <taxon>Eukaryota</taxon>
        <taxon>Fungi</taxon>
        <taxon>Fungi incertae sedis</taxon>
        <taxon>Mucoromycota</taxon>
        <taxon>Mortierellomycotina</taxon>
        <taxon>Mortierellomycetes</taxon>
        <taxon>Mortierellales</taxon>
        <taxon>Mortierellaceae</taxon>
        <taxon>Linnemannia</taxon>
    </lineage>
</organism>
<keyword evidence="6" id="KW-0539">Nucleus</keyword>
<comment type="caution">
    <text evidence="10">The sequence shown here is derived from an EMBL/GenBank/DDBJ whole genome shotgun (WGS) entry which is preliminary data.</text>
</comment>
<evidence type="ECO:0000259" key="8">
    <source>
        <dbReference type="Pfam" id="PF11600"/>
    </source>
</evidence>
<proteinExistence type="predicted"/>
<dbReference type="Pfam" id="PF11600">
    <property type="entry name" value="CAF1A_acidic"/>
    <property type="match status" value="1"/>
</dbReference>
<gene>
    <name evidence="10" type="primary">CHAF1A</name>
    <name evidence="10" type="ORF">BGZ95_010687</name>
</gene>
<dbReference type="GO" id="GO:0006281">
    <property type="term" value="P:DNA repair"/>
    <property type="evidence" value="ECO:0007669"/>
    <property type="project" value="UniProtKB-KW"/>
</dbReference>
<evidence type="ECO:0000256" key="1">
    <source>
        <dbReference type="ARBA" id="ARBA00004123"/>
    </source>
</evidence>
<dbReference type="GO" id="GO:0005634">
    <property type="term" value="C:nucleus"/>
    <property type="evidence" value="ECO:0007669"/>
    <property type="project" value="UniProtKB-SubCell"/>
</dbReference>
<dbReference type="PANTHER" id="PTHR15272:SF0">
    <property type="entry name" value="CHROMATIN ASSEMBLY FACTOR 1 SUBUNIT A"/>
    <property type="match status" value="1"/>
</dbReference>
<reference evidence="10" key="1">
    <citation type="journal article" date="2020" name="Fungal Divers.">
        <title>Resolving the Mortierellaceae phylogeny through synthesis of multi-gene phylogenetics and phylogenomics.</title>
        <authorList>
            <person name="Vandepol N."/>
            <person name="Liber J."/>
            <person name="Desiro A."/>
            <person name="Na H."/>
            <person name="Kennedy M."/>
            <person name="Barry K."/>
            <person name="Grigoriev I.V."/>
            <person name="Miller A.N."/>
            <person name="O'Donnell K."/>
            <person name="Stajich J.E."/>
            <person name="Bonito G."/>
        </authorList>
    </citation>
    <scope>NUCLEOTIDE SEQUENCE</scope>
    <source>
        <strain evidence="10">NRRL 28262</strain>
    </source>
</reference>
<dbReference type="InterPro" id="IPR022043">
    <property type="entry name" value="CAF1A_DD"/>
</dbReference>
<accession>A0AAD4DBM2</accession>